<sequence>MMRKVTHSNLPAAFVSLLAIAGGLLTGTAQTVTASSPSWQQAQAQATQSFCRRTLAPSGLIIRQGPNPGSPQVGFVPFKEQVTLVQGFQGIQGPDGRQWIEIAAPVPGYISNGDGNTSNLGYCIEQVGTTPVPSTGPTPVNLCREVNGDRAPRGLAIRENPSRLSAYKGGVDAAARVTLVENYQLVRDINGEPRDWVQITFPINGYISADSLTLCPPS</sequence>
<evidence type="ECO:0000313" key="2">
    <source>
        <dbReference type="EMBL" id="MCT7979047.1"/>
    </source>
</evidence>
<gene>
    <name evidence="2" type="ORF">NG792_15155</name>
</gene>
<proteinExistence type="predicted"/>
<dbReference type="RefSeq" id="WP_261197561.1">
    <property type="nucleotide sequence ID" value="NZ_JAMXFA010000018.1"/>
</dbReference>
<keyword evidence="1" id="KW-0732">Signal</keyword>
<evidence type="ECO:0000256" key="1">
    <source>
        <dbReference type="SAM" id="SignalP"/>
    </source>
</evidence>
<comment type="caution">
    <text evidence="2">The sequence shown here is derived from an EMBL/GenBank/DDBJ whole genome shotgun (WGS) entry which is preliminary data.</text>
</comment>
<accession>A0ABT2N8P1</accession>
<keyword evidence="3" id="KW-1185">Reference proteome</keyword>
<feature type="signal peptide" evidence="1">
    <location>
        <begin position="1"/>
        <end position="21"/>
    </location>
</feature>
<name>A0ABT2N8P1_9CYAN</name>
<dbReference type="EMBL" id="JAMXFA010000018">
    <property type="protein sequence ID" value="MCT7979047.1"/>
    <property type="molecule type" value="Genomic_DNA"/>
</dbReference>
<reference evidence="2 3" key="1">
    <citation type="journal article" date="2022" name="Front. Microbiol.">
        <title>High genomic differentiation and limited gene flow indicate recent cryptic speciation within the genus Laspinema (cyanobacteria).</title>
        <authorList>
            <person name="Stanojkovic A."/>
            <person name="Skoupy S."/>
            <person name="Skaloud P."/>
            <person name="Dvorak P."/>
        </authorList>
    </citation>
    <scope>NUCLEOTIDE SEQUENCE [LARGE SCALE GENOMIC DNA]</scope>
    <source>
        <strain evidence="2 3">D3b</strain>
    </source>
</reference>
<evidence type="ECO:0000313" key="3">
    <source>
        <dbReference type="Proteomes" id="UP001525961"/>
    </source>
</evidence>
<feature type="chain" id="PRO_5045996147" evidence="1">
    <location>
        <begin position="22"/>
        <end position="218"/>
    </location>
</feature>
<organism evidence="2 3">
    <name type="scientific">Laspinema olomoucense D3b</name>
    <dbReference type="NCBI Taxonomy" id="2953688"/>
    <lineage>
        <taxon>Bacteria</taxon>
        <taxon>Bacillati</taxon>
        <taxon>Cyanobacteriota</taxon>
        <taxon>Cyanophyceae</taxon>
        <taxon>Oscillatoriophycideae</taxon>
        <taxon>Oscillatoriales</taxon>
        <taxon>Laspinemataceae</taxon>
        <taxon>Laspinema</taxon>
        <taxon>Laspinema olomoucense</taxon>
    </lineage>
</organism>
<protein>
    <submittedName>
        <fullName evidence="2">SH3 domain-containing protein</fullName>
    </submittedName>
</protein>
<dbReference type="Proteomes" id="UP001525961">
    <property type="component" value="Unassembled WGS sequence"/>
</dbReference>